<evidence type="ECO:0000256" key="1">
    <source>
        <dbReference type="SAM" id="Coils"/>
    </source>
</evidence>
<comment type="caution">
    <text evidence="3">The sequence shown here is derived from an EMBL/GenBank/DDBJ whole genome shotgun (WGS) entry which is preliminary data.</text>
</comment>
<sequence length="572" mass="63048">MGRDTVQLETAVNTISHEYLLEFTSEYGIPEIMHPVLPGPEDRIVDFPEGKVGVYTRYGFVQFDTFPKSHKGEGGAAPEVPSSEDVPATVASGVGQAEETATMDPPSAPESRKIGYDEADVNAPPPPKSLRRDYADPQPSGSSRGEKSLTAIQLGLASSVVPEDAPVGISDPDPVSSQGITAAGDPGSENVSSPAEVGSPGSVYHPEWGITNGSLLDTPEACQDLVDHAAPPGYFSELRHMHNEEFLGQYNINLARQVAMRSQLRLRFEQEAKLLRKSVAQVARRDQRIQARELKIKNLEARLETEAGMKKATEDKSALLIKELEDLRAWFSNLLVGNEHLSQQVATLQEQVSGEEELKAAFEEFKRYEDERVEQRCAELDAHLDALSIDFDEELYPHMLTAIAGRMWVIRHGLRLAMMKCVESLEMRQAFADVVSAGVAKGMSEGLKHGVEHGHAQLKVESIEAYDPEAEAKFVAALQSLKDLKYPLLDQLEGLKDAPMDVIMAALYLESDTGEDAPQYIRDLRHSSSQLTIPVYPEVRDPRHPWAYKEEMKLSDAIAANITRAEKKKNAA</sequence>
<organism evidence="3">
    <name type="scientific">Tanacetum cinerariifolium</name>
    <name type="common">Dalmatian daisy</name>
    <name type="synonym">Chrysanthemum cinerariifolium</name>
    <dbReference type="NCBI Taxonomy" id="118510"/>
    <lineage>
        <taxon>Eukaryota</taxon>
        <taxon>Viridiplantae</taxon>
        <taxon>Streptophyta</taxon>
        <taxon>Embryophyta</taxon>
        <taxon>Tracheophyta</taxon>
        <taxon>Spermatophyta</taxon>
        <taxon>Magnoliopsida</taxon>
        <taxon>eudicotyledons</taxon>
        <taxon>Gunneridae</taxon>
        <taxon>Pentapetalae</taxon>
        <taxon>asterids</taxon>
        <taxon>campanulids</taxon>
        <taxon>Asterales</taxon>
        <taxon>Asteraceae</taxon>
        <taxon>Asteroideae</taxon>
        <taxon>Anthemideae</taxon>
        <taxon>Anthemidinae</taxon>
        <taxon>Tanacetum</taxon>
    </lineage>
</organism>
<proteinExistence type="predicted"/>
<accession>A0A6L2J770</accession>
<protein>
    <recommendedName>
        <fullName evidence="4">Transposase (Putative), gypsy type</fullName>
    </recommendedName>
</protein>
<evidence type="ECO:0000313" key="3">
    <source>
        <dbReference type="EMBL" id="GEU32706.1"/>
    </source>
</evidence>
<dbReference type="EMBL" id="BKCJ010000383">
    <property type="protein sequence ID" value="GEU32706.1"/>
    <property type="molecule type" value="Genomic_DNA"/>
</dbReference>
<evidence type="ECO:0008006" key="4">
    <source>
        <dbReference type="Google" id="ProtNLM"/>
    </source>
</evidence>
<reference evidence="3" key="1">
    <citation type="journal article" date="2019" name="Sci. Rep.">
        <title>Draft genome of Tanacetum cinerariifolium, the natural source of mosquito coil.</title>
        <authorList>
            <person name="Yamashiro T."/>
            <person name="Shiraishi A."/>
            <person name="Satake H."/>
            <person name="Nakayama K."/>
        </authorList>
    </citation>
    <scope>NUCLEOTIDE SEQUENCE</scope>
</reference>
<gene>
    <name evidence="3" type="ORF">Tci_004684</name>
</gene>
<keyword evidence="1" id="KW-0175">Coiled coil</keyword>
<feature type="region of interest" description="Disordered" evidence="2">
    <location>
        <begin position="163"/>
        <end position="198"/>
    </location>
</feature>
<name>A0A6L2J770_TANCI</name>
<feature type="coiled-coil region" evidence="1">
    <location>
        <begin position="296"/>
        <end position="358"/>
    </location>
</feature>
<feature type="region of interest" description="Disordered" evidence="2">
    <location>
        <begin position="69"/>
        <end position="147"/>
    </location>
</feature>
<evidence type="ECO:0000256" key="2">
    <source>
        <dbReference type="SAM" id="MobiDB-lite"/>
    </source>
</evidence>
<dbReference type="AlphaFoldDB" id="A0A6L2J770"/>